<dbReference type="EMBL" id="BARV01007620">
    <property type="protein sequence ID" value="GAI10459.1"/>
    <property type="molecule type" value="Genomic_DNA"/>
</dbReference>
<comment type="caution">
    <text evidence="1">The sequence shown here is derived from an EMBL/GenBank/DDBJ whole genome shotgun (WGS) entry which is preliminary data.</text>
</comment>
<evidence type="ECO:0000313" key="1">
    <source>
        <dbReference type="EMBL" id="GAI10459.1"/>
    </source>
</evidence>
<sequence>MLISVAWSKVLFISGVAVDIEGGNFSATMRTFVRNVPEEKPGNFLNPLKKTLDIFQLRLMAGAKKDLDFSP</sequence>
<gene>
    <name evidence="1" type="ORF">S06H3_15479</name>
</gene>
<protein>
    <submittedName>
        <fullName evidence="1">Uncharacterized protein</fullName>
    </submittedName>
</protein>
<name>X1MVV0_9ZZZZ</name>
<organism evidence="1">
    <name type="scientific">marine sediment metagenome</name>
    <dbReference type="NCBI Taxonomy" id="412755"/>
    <lineage>
        <taxon>unclassified sequences</taxon>
        <taxon>metagenomes</taxon>
        <taxon>ecological metagenomes</taxon>
    </lineage>
</organism>
<proteinExistence type="predicted"/>
<accession>X1MVV0</accession>
<dbReference type="AlphaFoldDB" id="X1MVV0"/>
<reference evidence="1" key="1">
    <citation type="journal article" date="2014" name="Front. Microbiol.">
        <title>High frequency of phylogenetically diverse reductive dehalogenase-homologous genes in deep subseafloor sedimentary metagenomes.</title>
        <authorList>
            <person name="Kawai M."/>
            <person name="Futagami T."/>
            <person name="Toyoda A."/>
            <person name="Takaki Y."/>
            <person name="Nishi S."/>
            <person name="Hori S."/>
            <person name="Arai W."/>
            <person name="Tsubouchi T."/>
            <person name="Morono Y."/>
            <person name="Uchiyama I."/>
            <person name="Ito T."/>
            <person name="Fujiyama A."/>
            <person name="Inagaki F."/>
            <person name="Takami H."/>
        </authorList>
    </citation>
    <scope>NUCLEOTIDE SEQUENCE</scope>
    <source>
        <strain evidence="1">Expedition CK06-06</strain>
    </source>
</reference>